<accession>A0A255FXH3</accession>
<comment type="caution">
    <text evidence="8">The sequence shown here is derived from an EMBL/GenBank/DDBJ whole genome shotgun (WGS) entry which is preliminary data.</text>
</comment>
<organism evidence="8 9">
    <name type="scientific">Enemella evansiae</name>
    <dbReference type="NCBI Taxonomy" id="2016499"/>
    <lineage>
        <taxon>Bacteria</taxon>
        <taxon>Bacillati</taxon>
        <taxon>Actinomycetota</taxon>
        <taxon>Actinomycetes</taxon>
        <taxon>Propionibacteriales</taxon>
        <taxon>Propionibacteriaceae</taxon>
        <taxon>Enemella</taxon>
    </lineage>
</organism>
<evidence type="ECO:0000313" key="8">
    <source>
        <dbReference type="EMBL" id="OYO08001.1"/>
    </source>
</evidence>
<evidence type="ECO:0000256" key="3">
    <source>
        <dbReference type="ARBA" id="ARBA00022862"/>
    </source>
</evidence>
<dbReference type="InterPro" id="IPR036249">
    <property type="entry name" value="Thioredoxin-like_sf"/>
</dbReference>
<dbReference type="PANTHER" id="PTHR10681">
    <property type="entry name" value="THIOREDOXIN PEROXIDASE"/>
    <property type="match status" value="1"/>
</dbReference>
<keyword evidence="4" id="KW-0560">Oxidoreductase</keyword>
<dbReference type="GO" id="GO:0005829">
    <property type="term" value="C:cytosol"/>
    <property type="evidence" value="ECO:0007669"/>
    <property type="project" value="TreeGrafter"/>
</dbReference>
<dbReference type="Pfam" id="PF00578">
    <property type="entry name" value="AhpC-TSA"/>
    <property type="match status" value="1"/>
</dbReference>
<reference evidence="8 9" key="1">
    <citation type="submission" date="2017-07" db="EMBL/GenBank/DDBJ databases">
        <title>Draft whole genome sequences of clinical Proprionibacteriaceae strains.</title>
        <authorList>
            <person name="Bernier A.-M."/>
            <person name="Bernard K."/>
            <person name="Domingo M.-C."/>
        </authorList>
    </citation>
    <scope>NUCLEOTIDE SEQUENCE [LARGE SCALE GENOMIC DNA]</scope>
    <source>
        <strain evidence="8 9">NML 030167</strain>
    </source>
</reference>
<evidence type="ECO:0000256" key="4">
    <source>
        <dbReference type="ARBA" id="ARBA00023002"/>
    </source>
</evidence>
<keyword evidence="3" id="KW-0049">Antioxidant</keyword>
<feature type="active site" description="Cysteine sulfenic acid (-SOH) intermediate; for peroxidase activity" evidence="6">
    <location>
        <position position="41"/>
    </location>
</feature>
<keyword evidence="9" id="KW-1185">Reference proteome</keyword>
<dbReference type="InterPro" id="IPR050217">
    <property type="entry name" value="Peroxiredoxin"/>
</dbReference>
<dbReference type="SUPFAM" id="SSF52833">
    <property type="entry name" value="Thioredoxin-like"/>
    <property type="match status" value="1"/>
</dbReference>
<dbReference type="AlphaFoldDB" id="A0A255FXH3"/>
<dbReference type="InterPro" id="IPR024706">
    <property type="entry name" value="Peroxiredoxin_AhpC-typ"/>
</dbReference>
<dbReference type="Proteomes" id="UP000215896">
    <property type="component" value="Unassembled WGS sequence"/>
</dbReference>
<keyword evidence="5" id="KW-0676">Redox-active center</keyword>
<dbReference type="InterPro" id="IPR000866">
    <property type="entry name" value="AhpC/TSA"/>
</dbReference>
<sequence length="149" mass="16061">MADGDRVGIVEATNQFGQQVRLGAGEWALLFFYPYAFTGICTGELGQLETDREAYATAGCRIAGVSCDSMFSQRVFAETEGLSFDLLADHWPHGALAQRFGVFDAERGCAVRGSFLLDPDGVLRWSVVNPIGEGRDLAAHLAAVQELTA</sequence>
<proteinExistence type="inferred from homology"/>
<dbReference type="PROSITE" id="PS51352">
    <property type="entry name" value="THIOREDOXIN_2"/>
    <property type="match status" value="1"/>
</dbReference>
<comment type="similarity">
    <text evidence="1">Belongs to the peroxiredoxin family. AhpC/Prx1 subfamily.</text>
</comment>
<dbReference type="GO" id="GO:0008379">
    <property type="term" value="F:thioredoxin peroxidase activity"/>
    <property type="evidence" value="ECO:0007669"/>
    <property type="project" value="TreeGrafter"/>
</dbReference>
<dbReference type="InterPro" id="IPR013766">
    <property type="entry name" value="Thioredoxin_domain"/>
</dbReference>
<dbReference type="PANTHER" id="PTHR10681:SF121">
    <property type="entry name" value="ALKYL HYDROPEROXIDE REDUCTASE C"/>
    <property type="match status" value="1"/>
</dbReference>
<dbReference type="OrthoDB" id="9812811at2"/>
<dbReference type="GO" id="GO:0042744">
    <property type="term" value="P:hydrogen peroxide catabolic process"/>
    <property type="evidence" value="ECO:0007669"/>
    <property type="project" value="TreeGrafter"/>
</dbReference>
<evidence type="ECO:0000256" key="1">
    <source>
        <dbReference type="ARBA" id="ARBA00009796"/>
    </source>
</evidence>
<evidence type="ECO:0000259" key="7">
    <source>
        <dbReference type="PROSITE" id="PS51352"/>
    </source>
</evidence>
<dbReference type="EMBL" id="NMVO01000019">
    <property type="protein sequence ID" value="OYO08001.1"/>
    <property type="molecule type" value="Genomic_DNA"/>
</dbReference>
<feature type="domain" description="Thioredoxin" evidence="7">
    <location>
        <begin position="1"/>
        <end position="149"/>
    </location>
</feature>
<dbReference type="Gene3D" id="3.40.30.10">
    <property type="entry name" value="Glutaredoxin"/>
    <property type="match status" value="1"/>
</dbReference>
<evidence type="ECO:0000256" key="5">
    <source>
        <dbReference type="ARBA" id="ARBA00023284"/>
    </source>
</evidence>
<dbReference type="GO" id="GO:0045454">
    <property type="term" value="P:cell redox homeostasis"/>
    <property type="evidence" value="ECO:0007669"/>
    <property type="project" value="TreeGrafter"/>
</dbReference>
<evidence type="ECO:0000256" key="2">
    <source>
        <dbReference type="ARBA" id="ARBA00022559"/>
    </source>
</evidence>
<evidence type="ECO:0000256" key="6">
    <source>
        <dbReference type="PIRSR" id="PIRSR000239-1"/>
    </source>
</evidence>
<protein>
    <submittedName>
        <fullName evidence="8">Peroxiredoxin</fullName>
    </submittedName>
</protein>
<dbReference type="GO" id="GO:0006979">
    <property type="term" value="P:response to oxidative stress"/>
    <property type="evidence" value="ECO:0007669"/>
    <property type="project" value="TreeGrafter"/>
</dbReference>
<dbReference type="PIRSF" id="PIRSF000239">
    <property type="entry name" value="AHPC"/>
    <property type="match status" value="1"/>
</dbReference>
<name>A0A255FXH3_9ACTN</name>
<dbReference type="GO" id="GO:0033554">
    <property type="term" value="P:cellular response to stress"/>
    <property type="evidence" value="ECO:0007669"/>
    <property type="project" value="TreeGrafter"/>
</dbReference>
<keyword evidence="2" id="KW-0575">Peroxidase</keyword>
<evidence type="ECO:0000313" key="9">
    <source>
        <dbReference type="Proteomes" id="UP000215896"/>
    </source>
</evidence>
<gene>
    <name evidence="8" type="ORF">CGZ94_20415</name>
</gene>